<reference key="1">
    <citation type="submission" date="2009-08" db="EMBL/GenBank/DDBJ databases">
        <title>The genome sequence of Methanothermobacter marburgensis.</title>
        <authorList>
            <person name="Kaster A."/>
            <person name="Seedorf H."/>
            <person name="Goenrich M."/>
            <person name="Wiezer A."/>
            <person name="Liesegang H."/>
            <person name="Thauer R."/>
            <person name="Gottschalk G."/>
        </authorList>
    </citation>
    <scope>NUCLEOTIDE SEQUENCE</scope>
    <source>
        <strain>Marburg</strain>
    </source>
</reference>
<dbReference type="KEGG" id="mmg:MTBMA_c04320"/>
<dbReference type="Proteomes" id="UP000000345">
    <property type="component" value="Chromosome"/>
</dbReference>
<evidence type="ECO:0000313" key="1">
    <source>
        <dbReference type="EMBL" id="ADL58033.1"/>
    </source>
</evidence>
<reference evidence="1 2" key="2">
    <citation type="journal article" date="2010" name="J. Bacteriol.">
        <title>Complete genome sequence of Methanothermobacter marburgensis, a methanoarchaeon model organism.</title>
        <authorList>
            <person name="Liesegang H."/>
            <person name="Kaster A.K."/>
            <person name="Wiezer A."/>
            <person name="Goenrich M."/>
            <person name="Wollherr A."/>
            <person name="Seedorf H."/>
            <person name="Gottschalk G."/>
            <person name="Thauer R.K."/>
        </authorList>
    </citation>
    <scope>NUCLEOTIDE SEQUENCE [LARGE SCALE GENOMIC DNA]</scope>
    <source>
        <strain evidence="2">ATCC BAA-927 / DSM 2133 / JCM 14651 / NBRC 100331 / OCM 82 / Marburg</strain>
    </source>
</reference>
<organism evidence="1 2">
    <name type="scientific">Methanothermobacter marburgensis (strain ATCC BAA-927 / DSM 2133 / JCM 14651 / NBRC 100331 / OCM 82 / Marburg)</name>
    <name type="common">Methanobacterium thermoautotrophicum</name>
    <dbReference type="NCBI Taxonomy" id="79929"/>
    <lineage>
        <taxon>Archaea</taxon>
        <taxon>Methanobacteriati</taxon>
        <taxon>Methanobacteriota</taxon>
        <taxon>Methanomada group</taxon>
        <taxon>Methanobacteria</taxon>
        <taxon>Methanobacteriales</taxon>
        <taxon>Methanobacteriaceae</taxon>
        <taxon>Methanothermobacter</taxon>
    </lineage>
</organism>
<dbReference type="HOGENOM" id="CLU_3163192_0_0_2"/>
<sequence>MKHGNKFTLTWGSTGFGLSLWKNLRYTPSTDHVDNRAGVKKYYHEVL</sequence>
<protein>
    <submittedName>
        <fullName evidence="1">Uncharacterized protein</fullName>
    </submittedName>
</protein>
<evidence type="ECO:0000313" key="2">
    <source>
        <dbReference type="Proteomes" id="UP000000345"/>
    </source>
</evidence>
<dbReference type="STRING" id="79929.MTBMA_c04320"/>
<gene>
    <name evidence="1" type="ordered locus">MTBMA_c04320</name>
</gene>
<keyword evidence="2" id="KW-1185">Reference proteome</keyword>
<name>D9PUY6_METTM</name>
<dbReference type="AlphaFoldDB" id="D9PUY6"/>
<proteinExistence type="predicted"/>
<dbReference type="PaxDb" id="79929-MTBMA_c04320"/>
<dbReference type="EMBL" id="CP001710">
    <property type="protein sequence ID" value="ADL58033.1"/>
    <property type="molecule type" value="Genomic_DNA"/>
</dbReference>
<accession>D9PUY6</accession>